<name>A0A7M5V311_9CNID</name>
<keyword evidence="1" id="KW-0812">Transmembrane</keyword>
<dbReference type="OrthoDB" id="5982518at2759"/>
<keyword evidence="1" id="KW-1133">Transmembrane helix</keyword>
<accession>A0A7M5V311</accession>
<feature type="transmembrane region" description="Helical" evidence="1">
    <location>
        <begin position="14"/>
        <end position="33"/>
    </location>
</feature>
<keyword evidence="3" id="KW-1185">Reference proteome</keyword>
<dbReference type="AlphaFoldDB" id="A0A7M5V311"/>
<dbReference type="PANTHER" id="PTHR10974">
    <property type="entry name" value="FI08016P-RELATED"/>
    <property type="match status" value="1"/>
</dbReference>
<reference evidence="2" key="1">
    <citation type="submission" date="2021-01" db="UniProtKB">
        <authorList>
            <consortium name="EnsemblMetazoa"/>
        </authorList>
    </citation>
    <scope>IDENTIFICATION</scope>
</reference>
<sequence length="684" mass="79406">MRTGNYIQVQMKKLFIVCLLVIFIIGVTLNNYLNNIEMEHAIRTMIIQRYYQRFQMRHHSSSPVSESREKPGSMCKIPDVNPFGVERLKAWVLKEKQYCTVQKFGKIVDSCFEVDNNAGEIKNVEISYVIRGRKRTKDGKLDPPKVFTRHMDKQFDYYKVLNDDFHIHFSTNHILEYSEKLKKFKSNRLEGDFFQAKITKMSGIKVREYHATISNRSLVCQKHGRELNPKSDSGKLKSDNQEKSGLPYNIHMVMLDAISNANMYRQLPKFMEILEDDENAMIFKGHGIHGDGTTCQLMATLAGYMYRQEDSNPWQLPNNNSCDSIPLIFKDFNKAGYTTLYNEDFVDGSTFHYKMNGFDKPPVDWYPRPYWIAAHEWDEGCGKKPCICEDQQMMSILKTFTTVCEKEKKFSIQVTANAHDDLNMLFQIEDEIRDIYNFFKAKERINNTILILFSDHGARTGADNNFRNTKEGRLEEYNPFYSIILPPEFKHKYKDMYHNIKANTEVLTSHFDVHWTLKHIISYPNIEANRNYGQSLFTEINPKTRTCSQTGIPSKYCFCLSSKKLDTGLPEAKLVTNKAIQFINLKLDSHNQTRTLCSQLSLKTIISLEYAIDEQTKEGMYYVIFEVAPSSGTYDVRVRKDLKTGTLFVDPEISRTNRYGDQPACIKTTHPKLAPYCYCKSLLG</sequence>
<dbReference type="Proteomes" id="UP000594262">
    <property type="component" value="Unplaced"/>
</dbReference>
<dbReference type="InterPro" id="IPR004245">
    <property type="entry name" value="DUF229"/>
</dbReference>
<organism evidence="2 3">
    <name type="scientific">Clytia hemisphaerica</name>
    <dbReference type="NCBI Taxonomy" id="252671"/>
    <lineage>
        <taxon>Eukaryota</taxon>
        <taxon>Metazoa</taxon>
        <taxon>Cnidaria</taxon>
        <taxon>Hydrozoa</taxon>
        <taxon>Hydroidolina</taxon>
        <taxon>Leptothecata</taxon>
        <taxon>Obeliida</taxon>
        <taxon>Clytiidae</taxon>
        <taxon>Clytia</taxon>
    </lineage>
</organism>
<protein>
    <submittedName>
        <fullName evidence="2">Uncharacterized protein</fullName>
    </submittedName>
</protein>
<dbReference type="Gene3D" id="3.40.720.10">
    <property type="entry name" value="Alkaline Phosphatase, subunit A"/>
    <property type="match status" value="1"/>
</dbReference>
<evidence type="ECO:0000313" key="2">
    <source>
        <dbReference type="EnsemblMetazoa" id="CLYHEMP006708.1"/>
    </source>
</evidence>
<proteinExistence type="predicted"/>
<dbReference type="EnsemblMetazoa" id="CLYHEMT006708.1">
    <property type="protein sequence ID" value="CLYHEMP006708.1"/>
    <property type="gene ID" value="CLYHEMG006708"/>
</dbReference>
<evidence type="ECO:0000256" key="1">
    <source>
        <dbReference type="SAM" id="Phobius"/>
    </source>
</evidence>
<dbReference type="Pfam" id="PF02995">
    <property type="entry name" value="DUF229"/>
    <property type="match status" value="1"/>
</dbReference>
<dbReference type="GO" id="GO:0005615">
    <property type="term" value="C:extracellular space"/>
    <property type="evidence" value="ECO:0007669"/>
    <property type="project" value="TreeGrafter"/>
</dbReference>
<keyword evidence="1" id="KW-0472">Membrane</keyword>
<dbReference type="CDD" id="cd16021">
    <property type="entry name" value="ALP_like"/>
    <property type="match status" value="1"/>
</dbReference>
<dbReference type="SUPFAM" id="SSF53649">
    <property type="entry name" value="Alkaline phosphatase-like"/>
    <property type="match status" value="1"/>
</dbReference>
<dbReference type="InterPro" id="IPR017850">
    <property type="entry name" value="Alkaline_phosphatase_core_sf"/>
</dbReference>
<dbReference type="FunFam" id="3.40.720.10:FF:000017">
    <property type="entry name" value="Predicted protein"/>
    <property type="match status" value="1"/>
</dbReference>
<evidence type="ECO:0000313" key="3">
    <source>
        <dbReference type="Proteomes" id="UP000594262"/>
    </source>
</evidence>
<dbReference type="PANTHER" id="PTHR10974:SF1">
    <property type="entry name" value="FI08016P-RELATED"/>
    <property type="match status" value="1"/>
</dbReference>